<name>A0A1Y1YSP2_9PLEO</name>
<protein>
    <recommendedName>
        <fullName evidence="9">Cora-like Mg2+ transporter protein-domain-containing protein</fullName>
    </recommendedName>
</protein>
<dbReference type="GO" id="GO:0046873">
    <property type="term" value="F:metal ion transmembrane transporter activity"/>
    <property type="evidence" value="ECO:0007669"/>
    <property type="project" value="InterPro"/>
</dbReference>
<evidence type="ECO:0008006" key="9">
    <source>
        <dbReference type="Google" id="ProtNLM"/>
    </source>
</evidence>
<dbReference type="SUPFAM" id="SSF144083">
    <property type="entry name" value="Magnesium transport protein CorA, transmembrane region"/>
    <property type="match status" value="1"/>
</dbReference>
<dbReference type="Gene3D" id="1.20.58.340">
    <property type="entry name" value="Magnesium transport protein CorA, transmembrane region"/>
    <property type="match status" value="1"/>
</dbReference>
<evidence type="ECO:0000256" key="5">
    <source>
        <dbReference type="SAM" id="MobiDB-lite"/>
    </source>
</evidence>
<keyword evidence="2 6" id="KW-0812">Transmembrane</keyword>
<comment type="subcellular location">
    <subcellularLocation>
        <location evidence="1">Membrane</location>
        <topology evidence="1">Multi-pass membrane protein</topology>
    </subcellularLocation>
</comment>
<sequence>MPPSATKRSHQPVDVEPDDAQPWFVKDEKPLGDWLCAEGPYQDHINKLCGTNPALGHADPENSAIPLSRREVWVTLLRADDSHRYHRIEDLDASRKPEGLTRQLRDSPAGAKNVWIVENINRDVVAILGEHFKMDPTFFLGYERSSKWRRYAHEPNLAPVLPTLTSSVDFFSLKYFDLRDFGPGIESYSVSCADTGRHLYRTKWNDFWISPSIVDRSCAVYHRKTEKGGWDIVLLCDPPLRHVHVWKPHPTPEASESQYHEVSIQWDRAFQGGYPDFLPLSDSLSVQTSGPPRDSLREDVSYYLMNHANSLPTRSPPAGMDIPLFFVRKVIASHYMQVVNFTASYLAQFEWPLLRRESLEEFTTTWAQARWSDIQGVSRRCTEYVADLESIFLSLNVPFGEPRMDPERNWGNTDLDFQFLLHRAKVIKIRANELNNAFTGLTGIVGNAQANREAERALNEAKRSVREAKNMKTLTLIAMIFIPLAFTCGLFSMSDNYIPGGGNFWVFFAVSVPLVLLVFSGAFLGELGYDSDGEWVWKTFIDNLSALVTRKRESMP</sequence>
<feature type="transmembrane region" description="Helical" evidence="6">
    <location>
        <begin position="473"/>
        <end position="492"/>
    </location>
</feature>
<keyword evidence="8" id="KW-1185">Reference proteome</keyword>
<evidence type="ECO:0000256" key="2">
    <source>
        <dbReference type="ARBA" id="ARBA00022692"/>
    </source>
</evidence>
<dbReference type="OrthoDB" id="3231000at2759"/>
<keyword evidence="4 6" id="KW-0472">Membrane</keyword>
<accession>A0A1Y1YSP2</accession>
<dbReference type="EMBL" id="MCFA01000175">
    <property type="protein sequence ID" value="ORY01048.1"/>
    <property type="molecule type" value="Genomic_DNA"/>
</dbReference>
<evidence type="ECO:0000256" key="1">
    <source>
        <dbReference type="ARBA" id="ARBA00004141"/>
    </source>
</evidence>
<comment type="caution">
    <text evidence="7">The sequence shown here is derived from an EMBL/GenBank/DDBJ whole genome shotgun (WGS) entry which is preliminary data.</text>
</comment>
<dbReference type="AlphaFoldDB" id="A0A1Y1YSP2"/>
<dbReference type="InterPro" id="IPR045863">
    <property type="entry name" value="CorA_TM1_TM2"/>
</dbReference>
<evidence type="ECO:0000256" key="6">
    <source>
        <dbReference type="SAM" id="Phobius"/>
    </source>
</evidence>
<dbReference type="STRING" id="1231657.A0A1Y1YSP2"/>
<keyword evidence="3 6" id="KW-1133">Transmembrane helix</keyword>
<feature type="region of interest" description="Disordered" evidence="5">
    <location>
        <begin position="1"/>
        <end position="23"/>
    </location>
</feature>
<organism evidence="7 8">
    <name type="scientific">Clohesyomyces aquaticus</name>
    <dbReference type="NCBI Taxonomy" id="1231657"/>
    <lineage>
        <taxon>Eukaryota</taxon>
        <taxon>Fungi</taxon>
        <taxon>Dikarya</taxon>
        <taxon>Ascomycota</taxon>
        <taxon>Pezizomycotina</taxon>
        <taxon>Dothideomycetes</taxon>
        <taxon>Pleosporomycetidae</taxon>
        <taxon>Pleosporales</taxon>
        <taxon>Lindgomycetaceae</taxon>
        <taxon>Clohesyomyces</taxon>
    </lineage>
</organism>
<proteinExistence type="predicted"/>
<evidence type="ECO:0000313" key="7">
    <source>
        <dbReference type="EMBL" id="ORY01048.1"/>
    </source>
</evidence>
<evidence type="ECO:0000256" key="3">
    <source>
        <dbReference type="ARBA" id="ARBA00022989"/>
    </source>
</evidence>
<dbReference type="InterPro" id="IPR002523">
    <property type="entry name" value="MgTranspt_CorA/ZnTranspt_ZntB"/>
</dbReference>
<dbReference type="Pfam" id="PF01544">
    <property type="entry name" value="CorA"/>
    <property type="match status" value="1"/>
</dbReference>
<evidence type="ECO:0000313" key="8">
    <source>
        <dbReference type="Proteomes" id="UP000193144"/>
    </source>
</evidence>
<reference evidence="7 8" key="1">
    <citation type="submission" date="2016-07" db="EMBL/GenBank/DDBJ databases">
        <title>Pervasive Adenine N6-methylation of Active Genes in Fungi.</title>
        <authorList>
            <consortium name="DOE Joint Genome Institute"/>
            <person name="Mondo S.J."/>
            <person name="Dannebaum R.O."/>
            <person name="Kuo R.C."/>
            <person name="Labutti K."/>
            <person name="Haridas S."/>
            <person name="Kuo A."/>
            <person name="Salamov A."/>
            <person name="Ahrendt S.R."/>
            <person name="Lipzen A."/>
            <person name="Sullivan W."/>
            <person name="Andreopoulos W.B."/>
            <person name="Clum A."/>
            <person name="Lindquist E."/>
            <person name="Daum C."/>
            <person name="Ramamoorthy G.K."/>
            <person name="Gryganskyi A."/>
            <person name="Culley D."/>
            <person name="Magnuson J.K."/>
            <person name="James T.Y."/>
            <person name="O'Malley M.A."/>
            <person name="Stajich J.E."/>
            <person name="Spatafora J.W."/>
            <person name="Visel A."/>
            <person name="Grigoriev I.V."/>
        </authorList>
    </citation>
    <scope>NUCLEOTIDE SEQUENCE [LARGE SCALE GENOMIC DNA]</scope>
    <source>
        <strain evidence="7 8">CBS 115471</strain>
    </source>
</reference>
<feature type="transmembrane region" description="Helical" evidence="6">
    <location>
        <begin position="504"/>
        <end position="524"/>
    </location>
</feature>
<dbReference type="Proteomes" id="UP000193144">
    <property type="component" value="Unassembled WGS sequence"/>
</dbReference>
<evidence type="ECO:0000256" key="4">
    <source>
        <dbReference type="ARBA" id="ARBA00023136"/>
    </source>
</evidence>
<gene>
    <name evidence="7" type="ORF">BCR34DRAFT_494162</name>
</gene>
<dbReference type="GO" id="GO:0016020">
    <property type="term" value="C:membrane"/>
    <property type="evidence" value="ECO:0007669"/>
    <property type="project" value="UniProtKB-SubCell"/>
</dbReference>